<accession>A0A538T1W9</accession>
<evidence type="ECO:0000259" key="1">
    <source>
        <dbReference type="Pfam" id="PF13519"/>
    </source>
</evidence>
<reference evidence="2 3" key="1">
    <citation type="journal article" date="2019" name="Nat. Microbiol.">
        <title>Mediterranean grassland soil C-N compound turnover is dependent on rainfall and depth, and is mediated by genomically divergent microorganisms.</title>
        <authorList>
            <person name="Diamond S."/>
            <person name="Andeer P.F."/>
            <person name="Li Z."/>
            <person name="Crits-Christoph A."/>
            <person name="Burstein D."/>
            <person name="Anantharaman K."/>
            <person name="Lane K.R."/>
            <person name="Thomas B.C."/>
            <person name="Pan C."/>
            <person name="Northen T.R."/>
            <person name="Banfield J.F."/>
        </authorList>
    </citation>
    <scope>NUCLEOTIDE SEQUENCE [LARGE SCALE GENOMIC DNA]</scope>
    <source>
        <strain evidence="2">WS_6</strain>
    </source>
</reference>
<dbReference type="Proteomes" id="UP000316852">
    <property type="component" value="Unassembled WGS sequence"/>
</dbReference>
<proteinExistence type="predicted"/>
<dbReference type="InterPro" id="IPR036465">
    <property type="entry name" value="vWFA_dom_sf"/>
</dbReference>
<dbReference type="SUPFAM" id="SSF53300">
    <property type="entry name" value="vWA-like"/>
    <property type="match status" value="1"/>
</dbReference>
<dbReference type="CDD" id="cd00198">
    <property type="entry name" value="vWFA"/>
    <property type="match status" value="1"/>
</dbReference>
<feature type="domain" description="VWFA" evidence="1">
    <location>
        <begin position="179"/>
        <end position="277"/>
    </location>
</feature>
<name>A0A538T1W9_UNCEI</name>
<sequence length="367" mass="42163">MDFRYSKWDERLIKNVHFLKNLLSLYNRLLLMTDGNVDEALRALEELGERFGFFNSKFTPDDFRKHLLESDAVQEVNGKHVLTRRGERMIRQDSLDRIFSALAKDSAGDHRVPRTGAGGEKITETRPYVFGDSISDIDFLSSVRNSVRRQRGEWGQEGLNLTEDDLEVFETEHSSSCATVLLIDVSHSMILYGEDRITPAKQAALALAELILTRYPKDSLHVVLFGDDAWEVKIRDIPYASVGPYHTNTKAALQLGQRILARQKHANKQIFMITDGKPSAIHENGRLYKNAFGLDPKIVNKTLDEAVQCRRKRIAITTFMVTQDPYLVRFVERFTQLNKGRAYFADLENLGSYLFVDYNQNRRKRVN</sequence>
<evidence type="ECO:0000313" key="3">
    <source>
        <dbReference type="Proteomes" id="UP000316852"/>
    </source>
</evidence>
<dbReference type="AlphaFoldDB" id="A0A538T1W9"/>
<organism evidence="2 3">
    <name type="scientific">Eiseniibacteriota bacterium</name>
    <dbReference type="NCBI Taxonomy" id="2212470"/>
    <lineage>
        <taxon>Bacteria</taxon>
        <taxon>Candidatus Eiseniibacteriota</taxon>
    </lineage>
</organism>
<dbReference type="Gene3D" id="3.40.50.410">
    <property type="entry name" value="von Willebrand factor, type A domain"/>
    <property type="match status" value="1"/>
</dbReference>
<dbReference type="InterPro" id="IPR002035">
    <property type="entry name" value="VWF_A"/>
</dbReference>
<evidence type="ECO:0000313" key="2">
    <source>
        <dbReference type="EMBL" id="TMQ57635.1"/>
    </source>
</evidence>
<dbReference type="EMBL" id="VBOW01000059">
    <property type="protein sequence ID" value="TMQ57635.1"/>
    <property type="molecule type" value="Genomic_DNA"/>
</dbReference>
<protein>
    <submittedName>
        <fullName evidence="2">VWA domain-containing protein</fullName>
    </submittedName>
</protein>
<gene>
    <name evidence="2" type="ORF">E6K76_10035</name>
</gene>
<comment type="caution">
    <text evidence="2">The sequence shown here is derived from an EMBL/GenBank/DDBJ whole genome shotgun (WGS) entry which is preliminary data.</text>
</comment>
<dbReference type="Pfam" id="PF13519">
    <property type="entry name" value="VWA_2"/>
    <property type="match status" value="1"/>
</dbReference>